<sequence length="387" mass="42616">MTLPAKVICLGLEEKTKKVWHHLLEDLPLKEETKKTIADEGGSITAALLAQTISVPADVGSLIAILPKKQTNNIQTTILSFFCKNMASSSALLGQKKDNPDGNPKKSKDEEDLQERKKMREKVDRIVTWYVGVVRRMMKGSGVMKRRRLRRVMSGGGSNQGANISASGGDGPWRVVQKQRRNRKPGGGKQGVPAEEKRNSSPVIINANPTVTNVSPKISGSRFITLSEEYIEVNEDDMEIGERDNNEEIEDVILVEKKQNTQNQQKNMQRNKRGSNGGSAKKVEGQQEKINKENKLVPRGGSNFKGKTGSNYKKGVESLAEMMGESMMESLKAHYQKPIDGLARPQNRAETSYINSSPFQQGVDDTGGEVEIFEDANDQGSVGTSDS</sequence>
<keyword evidence="3" id="KW-1185">Reference proteome</keyword>
<feature type="compositionally biased region" description="Basic residues" evidence="1">
    <location>
        <begin position="177"/>
        <end position="186"/>
    </location>
</feature>
<reference evidence="3" key="1">
    <citation type="journal article" date="2017" name="Front. Plant Sci.">
        <title>Climate Clever Clovers: New Paradigm to Reduce the Environmental Footprint of Ruminants by Breeding Low Methanogenic Forages Utilizing Haplotype Variation.</title>
        <authorList>
            <person name="Kaur P."/>
            <person name="Appels R."/>
            <person name="Bayer P.E."/>
            <person name="Keeble-Gagnere G."/>
            <person name="Wang J."/>
            <person name="Hirakawa H."/>
            <person name="Shirasawa K."/>
            <person name="Vercoe P."/>
            <person name="Stefanova K."/>
            <person name="Durmic Z."/>
            <person name="Nichols P."/>
            <person name="Revell C."/>
            <person name="Isobe S.N."/>
            <person name="Edwards D."/>
            <person name="Erskine W."/>
        </authorList>
    </citation>
    <scope>NUCLEOTIDE SEQUENCE [LARGE SCALE GENOMIC DNA]</scope>
    <source>
        <strain evidence="3">cv. Daliak</strain>
    </source>
</reference>
<gene>
    <name evidence="2" type="ORF">TSUD_260200</name>
</gene>
<feature type="compositionally biased region" description="Polar residues" evidence="1">
    <location>
        <begin position="200"/>
        <end position="217"/>
    </location>
</feature>
<evidence type="ECO:0000313" key="2">
    <source>
        <dbReference type="EMBL" id="GAU25586.1"/>
    </source>
</evidence>
<evidence type="ECO:0000313" key="3">
    <source>
        <dbReference type="Proteomes" id="UP000242715"/>
    </source>
</evidence>
<dbReference type="Proteomes" id="UP000242715">
    <property type="component" value="Unassembled WGS sequence"/>
</dbReference>
<feature type="region of interest" description="Disordered" evidence="1">
    <location>
        <begin position="257"/>
        <end position="312"/>
    </location>
</feature>
<accession>A0A2Z6M1E1</accession>
<evidence type="ECO:0000256" key="1">
    <source>
        <dbReference type="SAM" id="MobiDB-lite"/>
    </source>
</evidence>
<organism evidence="2 3">
    <name type="scientific">Trifolium subterraneum</name>
    <name type="common">Subterranean clover</name>
    <dbReference type="NCBI Taxonomy" id="3900"/>
    <lineage>
        <taxon>Eukaryota</taxon>
        <taxon>Viridiplantae</taxon>
        <taxon>Streptophyta</taxon>
        <taxon>Embryophyta</taxon>
        <taxon>Tracheophyta</taxon>
        <taxon>Spermatophyta</taxon>
        <taxon>Magnoliopsida</taxon>
        <taxon>eudicotyledons</taxon>
        <taxon>Gunneridae</taxon>
        <taxon>Pentapetalae</taxon>
        <taxon>rosids</taxon>
        <taxon>fabids</taxon>
        <taxon>Fabales</taxon>
        <taxon>Fabaceae</taxon>
        <taxon>Papilionoideae</taxon>
        <taxon>50 kb inversion clade</taxon>
        <taxon>NPAAA clade</taxon>
        <taxon>Hologalegina</taxon>
        <taxon>IRL clade</taxon>
        <taxon>Trifolieae</taxon>
        <taxon>Trifolium</taxon>
    </lineage>
</organism>
<feature type="region of interest" description="Disordered" evidence="1">
    <location>
        <begin position="152"/>
        <end position="217"/>
    </location>
</feature>
<name>A0A2Z6M1E1_TRISU</name>
<protein>
    <submittedName>
        <fullName evidence="2">Uncharacterized protein</fullName>
    </submittedName>
</protein>
<dbReference type="EMBL" id="DF973315">
    <property type="protein sequence ID" value="GAU25586.1"/>
    <property type="molecule type" value="Genomic_DNA"/>
</dbReference>
<proteinExistence type="predicted"/>
<feature type="region of interest" description="Disordered" evidence="1">
    <location>
        <begin position="92"/>
        <end position="118"/>
    </location>
</feature>
<feature type="compositionally biased region" description="Basic and acidic residues" evidence="1">
    <location>
        <begin position="95"/>
        <end position="118"/>
    </location>
</feature>
<dbReference type="AlphaFoldDB" id="A0A2Z6M1E1"/>
<feature type="compositionally biased region" description="Basic and acidic residues" evidence="1">
    <location>
        <begin position="281"/>
        <end position="296"/>
    </location>
</feature>